<feature type="domain" description="Cadherin" evidence="15">
    <location>
        <begin position="147"/>
        <end position="257"/>
    </location>
</feature>
<evidence type="ECO:0000256" key="5">
    <source>
        <dbReference type="ARBA" id="ARBA00022737"/>
    </source>
</evidence>
<feature type="domain" description="Cadherin" evidence="15">
    <location>
        <begin position="580"/>
        <end position="693"/>
    </location>
</feature>
<dbReference type="PANTHER" id="PTHR24028">
    <property type="entry name" value="CADHERIN-87A"/>
    <property type="match status" value="1"/>
</dbReference>
<dbReference type="InterPro" id="IPR020894">
    <property type="entry name" value="Cadherin_CS"/>
</dbReference>
<feature type="compositionally biased region" description="Polar residues" evidence="12">
    <location>
        <begin position="894"/>
        <end position="904"/>
    </location>
</feature>
<keyword evidence="6 11" id="KW-0106">Calcium</keyword>
<evidence type="ECO:0000256" key="3">
    <source>
        <dbReference type="ARBA" id="ARBA00022692"/>
    </source>
</evidence>
<reference evidence="16" key="1">
    <citation type="journal article" date="2023" name="G3 (Bethesda)">
        <title>A reference genome for the long-term kleptoplast-retaining sea slug Elysia crispata morphotype clarki.</title>
        <authorList>
            <person name="Eastman K.E."/>
            <person name="Pendleton A.L."/>
            <person name="Shaikh M.A."/>
            <person name="Suttiyut T."/>
            <person name="Ogas R."/>
            <person name="Tomko P."/>
            <person name="Gavelis G."/>
            <person name="Widhalm J.R."/>
            <person name="Wisecaver J.H."/>
        </authorList>
    </citation>
    <scope>NUCLEOTIDE SEQUENCE</scope>
    <source>
        <strain evidence="16">ECLA1</strain>
    </source>
</reference>
<gene>
    <name evidence="16" type="ORF">RRG08_062588</name>
</gene>
<feature type="region of interest" description="Disordered" evidence="12">
    <location>
        <begin position="738"/>
        <end position="759"/>
    </location>
</feature>
<evidence type="ECO:0000313" key="16">
    <source>
        <dbReference type="EMBL" id="KAK3759441.1"/>
    </source>
</evidence>
<keyword evidence="10" id="KW-0325">Glycoprotein</keyword>
<keyword evidence="9 13" id="KW-0472">Membrane</keyword>
<protein>
    <recommendedName>
        <fullName evidence="15">Cadherin domain-containing protein</fullName>
    </recommendedName>
</protein>
<comment type="caution">
    <text evidence="16">The sequence shown here is derived from an EMBL/GenBank/DDBJ whole genome shotgun (WGS) entry which is preliminary data.</text>
</comment>
<feature type="signal peptide" evidence="14">
    <location>
        <begin position="1"/>
        <end position="24"/>
    </location>
</feature>
<evidence type="ECO:0000256" key="11">
    <source>
        <dbReference type="PROSITE-ProRule" id="PRU00043"/>
    </source>
</evidence>
<dbReference type="FunFam" id="2.60.40.60:FF:000080">
    <property type="entry name" value="FAT atypical cadherin 1"/>
    <property type="match status" value="1"/>
</dbReference>
<evidence type="ECO:0000256" key="2">
    <source>
        <dbReference type="ARBA" id="ARBA00022475"/>
    </source>
</evidence>
<feature type="transmembrane region" description="Helical" evidence="13">
    <location>
        <begin position="831"/>
        <end position="853"/>
    </location>
</feature>
<dbReference type="GO" id="GO:0005509">
    <property type="term" value="F:calcium ion binding"/>
    <property type="evidence" value="ECO:0007669"/>
    <property type="project" value="UniProtKB-UniRule"/>
</dbReference>
<keyword evidence="2" id="KW-1003">Cell membrane</keyword>
<dbReference type="Proteomes" id="UP001283361">
    <property type="component" value="Unassembled WGS sequence"/>
</dbReference>
<comment type="subcellular location">
    <subcellularLocation>
        <location evidence="1">Cell membrane</location>
        <topology evidence="1">Single-pass type I membrane protein</topology>
    </subcellularLocation>
</comment>
<feature type="domain" description="Cadherin" evidence="15">
    <location>
        <begin position="708"/>
        <end position="819"/>
    </location>
</feature>
<keyword evidence="7" id="KW-0130">Cell adhesion</keyword>
<feature type="region of interest" description="Disordered" evidence="12">
    <location>
        <begin position="894"/>
        <end position="924"/>
    </location>
</feature>
<keyword evidence="8 13" id="KW-1133">Transmembrane helix</keyword>
<dbReference type="Pfam" id="PF08266">
    <property type="entry name" value="Cadherin_2"/>
    <property type="match status" value="1"/>
</dbReference>
<evidence type="ECO:0000256" key="4">
    <source>
        <dbReference type="ARBA" id="ARBA00022729"/>
    </source>
</evidence>
<keyword evidence="5" id="KW-0677">Repeat</keyword>
<dbReference type="Pfam" id="PF00028">
    <property type="entry name" value="Cadherin"/>
    <property type="match status" value="5"/>
</dbReference>
<name>A0AAE0YZD2_9GAST</name>
<dbReference type="EMBL" id="JAWDGP010005120">
    <property type="protein sequence ID" value="KAK3759441.1"/>
    <property type="molecule type" value="Genomic_DNA"/>
</dbReference>
<evidence type="ECO:0000256" key="13">
    <source>
        <dbReference type="SAM" id="Phobius"/>
    </source>
</evidence>
<dbReference type="PROSITE" id="PS00232">
    <property type="entry name" value="CADHERIN_1"/>
    <property type="match status" value="5"/>
</dbReference>
<keyword evidence="4 14" id="KW-0732">Signal</keyword>
<dbReference type="GO" id="GO:0005886">
    <property type="term" value="C:plasma membrane"/>
    <property type="evidence" value="ECO:0007669"/>
    <property type="project" value="UniProtKB-SubCell"/>
</dbReference>
<dbReference type="AlphaFoldDB" id="A0AAE0YZD2"/>
<keyword evidence="3 13" id="KW-0812">Transmembrane</keyword>
<evidence type="ECO:0000256" key="9">
    <source>
        <dbReference type="ARBA" id="ARBA00023136"/>
    </source>
</evidence>
<dbReference type="Gene3D" id="2.60.40.60">
    <property type="entry name" value="Cadherins"/>
    <property type="match status" value="7"/>
</dbReference>
<dbReference type="FunFam" id="2.60.40.60:FF:000020">
    <property type="entry name" value="Dachsous cadherin-related 1b"/>
    <property type="match status" value="2"/>
</dbReference>
<evidence type="ECO:0000259" key="15">
    <source>
        <dbReference type="PROSITE" id="PS50268"/>
    </source>
</evidence>
<dbReference type="FunFam" id="2.60.40.60:FF:000007">
    <property type="entry name" value="Protocadherin alpha 2"/>
    <property type="match status" value="1"/>
</dbReference>
<dbReference type="SUPFAM" id="SSF49313">
    <property type="entry name" value="Cadherin-like"/>
    <property type="match status" value="7"/>
</dbReference>
<dbReference type="PANTHER" id="PTHR24028:SF146">
    <property type="entry name" value="CADHERIN 96CB, ISOFORM D-RELATED"/>
    <property type="match status" value="1"/>
</dbReference>
<evidence type="ECO:0000256" key="10">
    <source>
        <dbReference type="ARBA" id="ARBA00023180"/>
    </source>
</evidence>
<dbReference type="InterPro" id="IPR002126">
    <property type="entry name" value="Cadherin-like_dom"/>
</dbReference>
<feature type="compositionally biased region" description="Polar residues" evidence="12">
    <location>
        <begin position="578"/>
        <end position="590"/>
    </location>
</feature>
<dbReference type="CDD" id="cd11304">
    <property type="entry name" value="Cadherin_repeat"/>
    <property type="match status" value="7"/>
</dbReference>
<keyword evidence="17" id="KW-1185">Reference proteome</keyword>
<dbReference type="PROSITE" id="PS50268">
    <property type="entry name" value="CADHERIN_2"/>
    <property type="match status" value="7"/>
</dbReference>
<feature type="region of interest" description="Disordered" evidence="12">
    <location>
        <begin position="573"/>
        <end position="603"/>
    </location>
</feature>
<dbReference type="InterPro" id="IPR015919">
    <property type="entry name" value="Cadherin-like_sf"/>
</dbReference>
<evidence type="ECO:0000256" key="14">
    <source>
        <dbReference type="SAM" id="SignalP"/>
    </source>
</evidence>
<evidence type="ECO:0000256" key="12">
    <source>
        <dbReference type="SAM" id="MobiDB-lite"/>
    </source>
</evidence>
<feature type="domain" description="Cadherin" evidence="15">
    <location>
        <begin position="258"/>
        <end position="365"/>
    </location>
</feature>
<organism evidence="16 17">
    <name type="scientific">Elysia crispata</name>
    <name type="common">lettuce slug</name>
    <dbReference type="NCBI Taxonomy" id="231223"/>
    <lineage>
        <taxon>Eukaryota</taxon>
        <taxon>Metazoa</taxon>
        <taxon>Spiralia</taxon>
        <taxon>Lophotrochozoa</taxon>
        <taxon>Mollusca</taxon>
        <taxon>Gastropoda</taxon>
        <taxon>Heterobranchia</taxon>
        <taxon>Euthyneura</taxon>
        <taxon>Panpulmonata</taxon>
        <taxon>Sacoglossa</taxon>
        <taxon>Placobranchoidea</taxon>
        <taxon>Plakobranchidae</taxon>
        <taxon>Elysia</taxon>
    </lineage>
</organism>
<proteinExistence type="predicted"/>
<dbReference type="InterPro" id="IPR050174">
    <property type="entry name" value="Protocadherin/Cadherin-CA"/>
</dbReference>
<feature type="domain" description="Cadherin" evidence="15">
    <location>
        <begin position="374"/>
        <end position="471"/>
    </location>
</feature>
<accession>A0AAE0YZD2</accession>
<evidence type="ECO:0000256" key="7">
    <source>
        <dbReference type="ARBA" id="ARBA00022889"/>
    </source>
</evidence>
<feature type="domain" description="Cadherin" evidence="15">
    <location>
        <begin position="69"/>
        <end position="146"/>
    </location>
</feature>
<feature type="chain" id="PRO_5042159675" description="Cadherin domain-containing protein" evidence="14">
    <location>
        <begin position="25"/>
        <end position="998"/>
    </location>
</feature>
<evidence type="ECO:0000256" key="6">
    <source>
        <dbReference type="ARBA" id="ARBA00022837"/>
    </source>
</evidence>
<sequence length="998" mass="109371">MAFSRTFHWFGLALMALLPYVCQAQQITEIEFTTEEEQGEGHFIGNTADRSGLSREFGDNFQLLLFSAITQGNPNVQYLAINPANGIILTKKNIDRERICTKSPDCSIKVTIGVHRRSPGSTSTELLRLLQVTINVLDINDEAPTFEKRVVKLQIPENRPAGDELFTSVATDRDAEGPNSIISYKLVPSSPDFMVTTQATTDGFEDLVITVRSMLDRERQASYALEVVATDSGDPIQSGSVLINVMVTDVNDNEPQFGRNNYTVNVLENSDNDFPVVVVSATDSDAGENARLSYSLSSQAPQKIKATFTVDGDTGEVFSRQELDFEKEETYTFYVTATDHGSPPASASALVTVNVMDVNDNRPNIEVTPGRFDEVTEHGSVDKYLAHIKVSDPDSGVNGQVTCSIADPHFSLKPLDSPGFYKIILSKELDREEAAQREVEIRCRDGDVDPLEAIATLPISVRDINDNAPEFQPESLEGSVLEEQGANTVVMQVEAVDRDADENARVTYSLGTSQSDALFSIDPRNGVISTRGRRLDREFKEVYTLRVVATDNAPVGQRMSSTATATIRILDENDNPPRFTQQGFSTSITENRPERSPAGQVSATDADIDQNARFEFSIIEPLPEDRQGGPNDGSFFTINSQTGLLLSKQPFDREKKDVYKFSIKVADPAVSNYFDVANVTVTIDDANDHAPRLVKPPESERDFTCAFNRSVGDVLALFQAEDLDDPRFTEIMYSVRLGSGSGSSSNRADRKSTASSSSLFSMDPLSGNLRVKREIRPEDIGAHRLEVVVRDGTGPSAQSTVVPIMVTVAEGSEEEMSRFAASNDLDNNVTIVSVIVVCTIILAIIIIVVICLIRRVDRKRRGLAASTHPAPSSPSHQAQLDAKLYQAAQWVNTVTPTDPHQNGIKTRLEVPGSEKTSSGKKKKEVSFSLDDMVVESPDTSGSMKSVFSSRGKQDGLSYKQSQIILGNNINPPVRASLKLQLKVGYCDGSPNNMVRHAY</sequence>
<dbReference type="InterPro" id="IPR013164">
    <property type="entry name" value="Cadherin_N"/>
</dbReference>
<evidence type="ECO:0000313" key="17">
    <source>
        <dbReference type="Proteomes" id="UP001283361"/>
    </source>
</evidence>
<evidence type="ECO:0000256" key="8">
    <source>
        <dbReference type="ARBA" id="ARBA00022989"/>
    </source>
</evidence>
<dbReference type="SMART" id="SM00112">
    <property type="entry name" value="CA"/>
    <property type="match status" value="7"/>
</dbReference>
<dbReference type="GO" id="GO:0007156">
    <property type="term" value="P:homophilic cell adhesion via plasma membrane adhesion molecules"/>
    <property type="evidence" value="ECO:0007669"/>
    <property type="project" value="InterPro"/>
</dbReference>
<evidence type="ECO:0000256" key="1">
    <source>
        <dbReference type="ARBA" id="ARBA00004251"/>
    </source>
</evidence>
<dbReference type="PRINTS" id="PR00205">
    <property type="entry name" value="CADHERIN"/>
</dbReference>
<feature type="domain" description="Cadherin" evidence="15">
    <location>
        <begin position="472"/>
        <end position="579"/>
    </location>
</feature>